<name>A0ABZ0RJL1_9BACT</name>
<dbReference type="Gene3D" id="3.40.50.1010">
    <property type="entry name" value="5'-nuclease"/>
    <property type="match status" value="1"/>
</dbReference>
<gene>
    <name evidence="2" type="ORF">SH580_19760</name>
</gene>
<proteinExistence type="predicted"/>
<sequence>MQNAFVDTNILVYAADESLPINRKTQIARKLLLQRGLHLSVQVLNEFIVNARNRKKLNLTAQEELDWIERWLMFPIQDMTAETFLDARLFHERYQVSHWDGLILAAAQKAKCQRLYSEDLQSGQFYDDIEVINPFI</sequence>
<dbReference type="InterPro" id="IPR002716">
    <property type="entry name" value="PIN_dom"/>
</dbReference>
<dbReference type="Pfam" id="PF01850">
    <property type="entry name" value="PIN"/>
    <property type="match status" value="1"/>
</dbReference>
<evidence type="ECO:0000259" key="1">
    <source>
        <dbReference type="Pfam" id="PF01850"/>
    </source>
</evidence>
<dbReference type="EMBL" id="CP138858">
    <property type="protein sequence ID" value="WPJ95658.1"/>
    <property type="molecule type" value="Genomic_DNA"/>
</dbReference>
<dbReference type="CDD" id="cd18692">
    <property type="entry name" value="PIN_VapC-like"/>
    <property type="match status" value="1"/>
</dbReference>
<evidence type="ECO:0000313" key="2">
    <source>
        <dbReference type="EMBL" id="WPJ95658.1"/>
    </source>
</evidence>
<reference evidence="2 3" key="1">
    <citation type="submission" date="2023-11" db="EMBL/GenBank/DDBJ databases">
        <title>Coraliomargarita sp. nov., isolated from marine algae.</title>
        <authorList>
            <person name="Lee J.K."/>
            <person name="Baek J.H."/>
            <person name="Kim J.M."/>
            <person name="Choi D.G."/>
            <person name="Jeon C.O."/>
        </authorList>
    </citation>
    <scope>NUCLEOTIDE SEQUENCE [LARGE SCALE GENOMIC DNA]</scope>
    <source>
        <strain evidence="2 3">J2-16</strain>
    </source>
</reference>
<evidence type="ECO:0000313" key="3">
    <source>
        <dbReference type="Proteomes" id="UP001324993"/>
    </source>
</evidence>
<feature type="domain" description="PIN" evidence="1">
    <location>
        <begin position="5"/>
        <end position="119"/>
    </location>
</feature>
<organism evidence="2 3">
    <name type="scientific">Coraliomargarita algicola</name>
    <dbReference type="NCBI Taxonomy" id="3092156"/>
    <lineage>
        <taxon>Bacteria</taxon>
        <taxon>Pseudomonadati</taxon>
        <taxon>Verrucomicrobiota</taxon>
        <taxon>Opitutia</taxon>
        <taxon>Puniceicoccales</taxon>
        <taxon>Coraliomargaritaceae</taxon>
        <taxon>Coraliomargarita</taxon>
    </lineage>
</organism>
<dbReference type="RefSeq" id="WP_319832536.1">
    <property type="nucleotide sequence ID" value="NZ_CP138858.1"/>
</dbReference>
<protein>
    <submittedName>
        <fullName evidence="2">PIN domain-containing protein</fullName>
    </submittedName>
</protein>
<accession>A0ABZ0RJL1</accession>
<dbReference type="SUPFAM" id="SSF88723">
    <property type="entry name" value="PIN domain-like"/>
    <property type="match status" value="1"/>
</dbReference>
<dbReference type="Proteomes" id="UP001324993">
    <property type="component" value="Chromosome"/>
</dbReference>
<keyword evidence="3" id="KW-1185">Reference proteome</keyword>
<dbReference type="InterPro" id="IPR029060">
    <property type="entry name" value="PIN-like_dom_sf"/>
</dbReference>